<dbReference type="GO" id="GO:0016740">
    <property type="term" value="F:transferase activity"/>
    <property type="evidence" value="ECO:0007669"/>
    <property type="project" value="UniProtKB-KW"/>
</dbReference>
<dbReference type="SUPFAM" id="SSF56112">
    <property type="entry name" value="Protein kinase-like (PK-like)"/>
    <property type="match status" value="1"/>
</dbReference>
<feature type="domain" description="CHK kinase-like" evidence="1">
    <location>
        <begin position="120"/>
        <end position="297"/>
    </location>
</feature>
<reference evidence="2 3" key="1">
    <citation type="submission" date="2020-04" db="EMBL/GenBank/DDBJ databases">
        <title>Novosphingobium sp. TW-4 isolated from soil.</title>
        <authorList>
            <person name="Dahal R.H."/>
            <person name="Chaudhary D.K."/>
        </authorList>
    </citation>
    <scope>NUCLEOTIDE SEQUENCE [LARGE SCALE GENOMIC DNA]</scope>
    <source>
        <strain evidence="2 3">TW-4</strain>
    </source>
</reference>
<evidence type="ECO:0000313" key="3">
    <source>
        <dbReference type="Proteomes" id="UP000583556"/>
    </source>
</evidence>
<dbReference type="Gene3D" id="3.90.1200.10">
    <property type="match status" value="1"/>
</dbReference>
<dbReference type="InterPro" id="IPR052961">
    <property type="entry name" value="Oxido-Kinase-like_Enzymes"/>
</dbReference>
<protein>
    <submittedName>
        <fullName evidence="2">Phosphotransferase</fullName>
    </submittedName>
</protein>
<dbReference type="SMART" id="SM00587">
    <property type="entry name" value="CHK"/>
    <property type="match status" value="1"/>
</dbReference>
<dbReference type="PANTHER" id="PTHR23020:SF41">
    <property type="entry name" value="AMINOGLYCOSIDE PHOSPHOTRANSFERASE DOMAIN-CONTAINING PROTEIN"/>
    <property type="match status" value="1"/>
</dbReference>
<organism evidence="2 3">
    <name type="scientific">Novosphingobium olei</name>
    <dbReference type="NCBI Taxonomy" id="2728851"/>
    <lineage>
        <taxon>Bacteria</taxon>
        <taxon>Pseudomonadati</taxon>
        <taxon>Pseudomonadota</taxon>
        <taxon>Alphaproteobacteria</taxon>
        <taxon>Sphingomonadales</taxon>
        <taxon>Sphingomonadaceae</taxon>
        <taxon>Novosphingobium</taxon>
    </lineage>
</organism>
<dbReference type="InterPro" id="IPR004119">
    <property type="entry name" value="EcKL"/>
</dbReference>
<sequence>MTQFPKSPAEVTAPWLEDRLRSSGALGEGRITGVEWVSIGTGQVGDTARFTLTYEPAGAGPATVAAKFASTDATSRSTAAMFGLYRKEVNFYRELAPNIDVRTAKIYGSELTEDGADFILLFEDLGPCRGGNQLAGCTLEDARHGVRQAAALHAPTWNAPWLAEAPWLQPAPGTQEQMIALYPQAQAIFRERYADTLEPEMMAVCEQLNDLIDIYFTRLPTDFSVTHGDYRLDNMLFDVRGGENPIAVVDWQTTGIGCPLNDLGYFLGCGIGSAVRRPHEDELIELYCAEMTRRGVPLTRADIWDRYRVGALHGVSTAVFSAAFVVRTERGDANFLSMARNSCELCLDHDSIGALKRLTETV</sequence>
<keyword evidence="3" id="KW-1185">Reference proteome</keyword>
<dbReference type="InterPro" id="IPR015897">
    <property type="entry name" value="CHK_kinase-like"/>
</dbReference>
<name>A0A7Y0GAG2_9SPHN</name>
<gene>
    <name evidence="2" type="ORF">HHL27_07850</name>
</gene>
<evidence type="ECO:0000313" key="2">
    <source>
        <dbReference type="EMBL" id="NML93577.1"/>
    </source>
</evidence>
<dbReference type="InterPro" id="IPR011009">
    <property type="entry name" value="Kinase-like_dom_sf"/>
</dbReference>
<dbReference type="Pfam" id="PF02958">
    <property type="entry name" value="EcKL"/>
    <property type="match status" value="1"/>
</dbReference>
<dbReference type="Proteomes" id="UP000583556">
    <property type="component" value="Unassembled WGS sequence"/>
</dbReference>
<dbReference type="EMBL" id="JABBGM010000003">
    <property type="protein sequence ID" value="NML93577.1"/>
    <property type="molecule type" value="Genomic_DNA"/>
</dbReference>
<evidence type="ECO:0000259" key="1">
    <source>
        <dbReference type="SMART" id="SM00587"/>
    </source>
</evidence>
<accession>A0A7Y0GAG2</accession>
<dbReference type="RefSeq" id="WP_169492858.1">
    <property type="nucleotide sequence ID" value="NZ_JABBGM010000003.1"/>
</dbReference>
<proteinExistence type="predicted"/>
<keyword evidence="2" id="KW-0808">Transferase</keyword>
<dbReference type="AlphaFoldDB" id="A0A7Y0GAG2"/>
<comment type="caution">
    <text evidence="2">The sequence shown here is derived from an EMBL/GenBank/DDBJ whole genome shotgun (WGS) entry which is preliminary data.</text>
</comment>
<dbReference type="PANTHER" id="PTHR23020">
    <property type="entry name" value="UNCHARACTERIZED NUCLEAR HORMONE RECEPTOR-RELATED"/>
    <property type="match status" value="1"/>
</dbReference>